<dbReference type="Proteomes" id="UP000256964">
    <property type="component" value="Unassembled WGS sequence"/>
</dbReference>
<keyword evidence="2" id="KW-1185">Reference proteome</keyword>
<dbReference type="AlphaFoldDB" id="A0A371DEV0"/>
<sequence length="157" mass="17323">MGAPVHPRSGWSSVESFANTVEALTSALLQSGWPSRTAIFQDSQHCAGLSAYVPLSPSAATHRHLPLLMQVLFASFEFFVAAGAIHSTAQLPQPQDLPPPDRVTWVFEARSHHSCPRFARDDKRFLLVLASIVHFRRSSYDVCSPAEILRSNACRPQ</sequence>
<evidence type="ECO:0000313" key="1">
    <source>
        <dbReference type="EMBL" id="RDX51038.1"/>
    </source>
</evidence>
<evidence type="ECO:0000313" key="2">
    <source>
        <dbReference type="Proteomes" id="UP000256964"/>
    </source>
</evidence>
<protein>
    <submittedName>
        <fullName evidence="1">Uncharacterized protein</fullName>
    </submittedName>
</protein>
<proteinExistence type="predicted"/>
<gene>
    <name evidence="1" type="ORF">OH76DRAFT_343017</name>
</gene>
<dbReference type="EMBL" id="KZ857396">
    <property type="protein sequence ID" value="RDX51038.1"/>
    <property type="molecule type" value="Genomic_DNA"/>
</dbReference>
<accession>A0A371DEV0</accession>
<reference evidence="1 2" key="1">
    <citation type="journal article" date="2018" name="Biotechnol. Biofuels">
        <title>Integrative visual omics of the white-rot fungus Polyporus brumalis exposes the biotechnological potential of its oxidative enzymes for delignifying raw plant biomass.</title>
        <authorList>
            <person name="Miyauchi S."/>
            <person name="Rancon A."/>
            <person name="Drula E."/>
            <person name="Hage H."/>
            <person name="Chaduli D."/>
            <person name="Favel A."/>
            <person name="Grisel S."/>
            <person name="Henrissat B."/>
            <person name="Herpoel-Gimbert I."/>
            <person name="Ruiz-Duenas F.J."/>
            <person name="Chevret D."/>
            <person name="Hainaut M."/>
            <person name="Lin J."/>
            <person name="Wang M."/>
            <person name="Pangilinan J."/>
            <person name="Lipzen A."/>
            <person name="Lesage-Meessen L."/>
            <person name="Navarro D."/>
            <person name="Riley R."/>
            <person name="Grigoriev I.V."/>
            <person name="Zhou S."/>
            <person name="Raouche S."/>
            <person name="Rosso M.N."/>
        </authorList>
    </citation>
    <scope>NUCLEOTIDE SEQUENCE [LARGE SCALE GENOMIC DNA]</scope>
    <source>
        <strain evidence="1 2">BRFM 1820</strain>
    </source>
</reference>
<organism evidence="1 2">
    <name type="scientific">Lentinus brumalis</name>
    <dbReference type="NCBI Taxonomy" id="2498619"/>
    <lineage>
        <taxon>Eukaryota</taxon>
        <taxon>Fungi</taxon>
        <taxon>Dikarya</taxon>
        <taxon>Basidiomycota</taxon>
        <taxon>Agaricomycotina</taxon>
        <taxon>Agaricomycetes</taxon>
        <taxon>Polyporales</taxon>
        <taxon>Polyporaceae</taxon>
        <taxon>Lentinus</taxon>
    </lineage>
</organism>
<name>A0A371DEV0_9APHY</name>